<organism evidence="2 3">
    <name type="scientific">Labeo rohita</name>
    <name type="common">Indian major carp</name>
    <name type="synonym">Cyprinus rohita</name>
    <dbReference type="NCBI Taxonomy" id="84645"/>
    <lineage>
        <taxon>Eukaryota</taxon>
        <taxon>Metazoa</taxon>
        <taxon>Chordata</taxon>
        <taxon>Craniata</taxon>
        <taxon>Vertebrata</taxon>
        <taxon>Euteleostomi</taxon>
        <taxon>Actinopterygii</taxon>
        <taxon>Neopterygii</taxon>
        <taxon>Teleostei</taxon>
        <taxon>Ostariophysi</taxon>
        <taxon>Cypriniformes</taxon>
        <taxon>Cyprinidae</taxon>
        <taxon>Labeoninae</taxon>
        <taxon>Labeonini</taxon>
        <taxon>Labeo</taxon>
    </lineage>
</organism>
<dbReference type="OrthoDB" id="337038at2759"/>
<dbReference type="InterPro" id="IPR035940">
    <property type="entry name" value="CAP_sf"/>
</dbReference>
<accession>A0A498NF03</accession>
<dbReference type="GO" id="GO:0005576">
    <property type="term" value="C:extracellular region"/>
    <property type="evidence" value="ECO:0007669"/>
    <property type="project" value="InterPro"/>
</dbReference>
<feature type="domain" description="SCP" evidence="1">
    <location>
        <begin position="54"/>
        <end position="186"/>
    </location>
</feature>
<dbReference type="FunFam" id="3.40.33.10:FF:000002">
    <property type="entry name" value="Golgi-associated plant pathogenesis-related protein 1"/>
    <property type="match status" value="1"/>
</dbReference>
<reference evidence="2 3" key="1">
    <citation type="submission" date="2018-03" db="EMBL/GenBank/DDBJ databases">
        <title>Draft genome sequence of Rohu Carp (Labeo rohita).</title>
        <authorList>
            <person name="Das P."/>
            <person name="Kushwaha B."/>
            <person name="Joshi C.G."/>
            <person name="Kumar D."/>
            <person name="Nagpure N.S."/>
            <person name="Sahoo L."/>
            <person name="Das S.P."/>
            <person name="Bit A."/>
            <person name="Patnaik S."/>
            <person name="Meher P.K."/>
            <person name="Jayasankar P."/>
            <person name="Koringa P.G."/>
            <person name="Patel N.V."/>
            <person name="Hinsu A.T."/>
            <person name="Kumar R."/>
            <person name="Pandey M."/>
            <person name="Agarwal S."/>
            <person name="Srivastava S."/>
            <person name="Singh M."/>
            <person name="Iquebal M.A."/>
            <person name="Jaiswal S."/>
            <person name="Angadi U.B."/>
            <person name="Kumar N."/>
            <person name="Raza M."/>
            <person name="Shah T.M."/>
            <person name="Rai A."/>
            <person name="Jena J.K."/>
        </authorList>
    </citation>
    <scope>NUCLEOTIDE SEQUENCE [LARGE SCALE GENOMIC DNA]</scope>
    <source>
        <strain evidence="2">DASCIFA01</strain>
        <tissue evidence="2">Testis</tissue>
    </source>
</reference>
<dbReference type="InterPro" id="IPR001283">
    <property type="entry name" value="CRISP-related"/>
</dbReference>
<dbReference type="Gene3D" id="3.40.33.10">
    <property type="entry name" value="CAP"/>
    <property type="match status" value="1"/>
</dbReference>
<sequence length="199" mass="22081">MSVYGGGGRGGDKANGIYIHHLRSFTLPAEDKLSEHNILHLKEKPTLEAMADESFKKEFLEAHNEYRKQHQAPELTYNDELCSAAQKWADHMLSIRTLGHSETDDGENVYYFSSSVSKPASGKAAVDSWYSEIKDYNFSTPGNQPGTGHFTQVVWKSSTELGVGLATDGKTVFVVGQYRPAGNMINAGYYEKNVLPKIE</sequence>
<comment type="caution">
    <text evidence="2">The sequence shown here is derived from an EMBL/GenBank/DDBJ whole genome shotgun (WGS) entry which is preliminary data.</text>
</comment>
<dbReference type="STRING" id="84645.A0A498NF03"/>
<dbReference type="InterPro" id="IPR034113">
    <property type="entry name" value="SCP_GAPR1-like"/>
</dbReference>
<dbReference type="CDD" id="cd05382">
    <property type="entry name" value="CAP_GAPR1-like"/>
    <property type="match status" value="1"/>
</dbReference>
<dbReference type="PRINTS" id="PR00837">
    <property type="entry name" value="V5TPXLIKE"/>
</dbReference>
<evidence type="ECO:0007829" key="4">
    <source>
        <dbReference type="PeptideAtlas" id="A0A498NF03"/>
    </source>
</evidence>
<evidence type="ECO:0000313" key="2">
    <source>
        <dbReference type="EMBL" id="RXN29227.1"/>
    </source>
</evidence>
<proteinExistence type="evidence at protein level"/>
<protein>
    <submittedName>
        <fullName evidence="2">Golgi-associated plant pathogenesis-related 1-like protein</fullName>
    </submittedName>
</protein>
<dbReference type="InterPro" id="IPR018244">
    <property type="entry name" value="Allrgn_V5/Tpx1_CS"/>
</dbReference>
<dbReference type="InterPro" id="IPR014044">
    <property type="entry name" value="CAP_dom"/>
</dbReference>
<dbReference type="Proteomes" id="UP000290572">
    <property type="component" value="Unassembled WGS sequence"/>
</dbReference>
<name>A0A498NF03_LABRO</name>
<keyword evidence="4" id="KW-1267">Proteomics identification</keyword>
<dbReference type="PANTHER" id="PTHR10334">
    <property type="entry name" value="CYSTEINE-RICH SECRETORY PROTEIN-RELATED"/>
    <property type="match status" value="1"/>
</dbReference>
<evidence type="ECO:0000259" key="1">
    <source>
        <dbReference type="SMART" id="SM00198"/>
    </source>
</evidence>
<dbReference type="EMBL" id="QBIY01011822">
    <property type="protein sequence ID" value="RXN29227.1"/>
    <property type="molecule type" value="Genomic_DNA"/>
</dbReference>
<dbReference type="AlphaFoldDB" id="A0A498NF03"/>
<keyword evidence="3" id="KW-1185">Reference proteome</keyword>
<dbReference type="SUPFAM" id="SSF55797">
    <property type="entry name" value="PR-1-like"/>
    <property type="match status" value="1"/>
</dbReference>
<dbReference type="PROSITE" id="PS01009">
    <property type="entry name" value="CRISP_1"/>
    <property type="match status" value="1"/>
</dbReference>
<dbReference type="Pfam" id="PF00188">
    <property type="entry name" value="CAP"/>
    <property type="match status" value="1"/>
</dbReference>
<dbReference type="SMART" id="SM00198">
    <property type="entry name" value="SCP"/>
    <property type="match status" value="1"/>
</dbReference>
<evidence type="ECO:0000313" key="3">
    <source>
        <dbReference type="Proteomes" id="UP000290572"/>
    </source>
</evidence>
<gene>
    <name evidence="2" type="ORF">ROHU_018956</name>
</gene>